<feature type="region of interest" description="Disordered" evidence="1">
    <location>
        <begin position="176"/>
        <end position="209"/>
    </location>
</feature>
<reference evidence="2 3" key="1">
    <citation type="submission" date="2023-08" db="EMBL/GenBank/DDBJ databases">
        <title>Black Yeasts Isolated from many extreme environments.</title>
        <authorList>
            <person name="Coleine C."/>
            <person name="Stajich J.E."/>
            <person name="Selbmann L."/>
        </authorList>
    </citation>
    <scope>NUCLEOTIDE SEQUENCE [LARGE SCALE GENOMIC DNA]</scope>
    <source>
        <strain evidence="2 3">CCFEE 5792</strain>
    </source>
</reference>
<dbReference type="AlphaFoldDB" id="A0AAV9NFZ9"/>
<evidence type="ECO:0000313" key="3">
    <source>
        <dbReference type="Proteomes" id="UP001358417"/>
    </source>
</evidence>
<comment type="caution">
    <text evidence="2">The sequence shown here is derived from an EMBL/GenBank/DDBJ whole genome shotgun (WGS) entry which is preliminary data.</text>
</comment>
<protein>
    <submittedName>
        <fullName evidence="2">Uncharacterized protein</fullName>
    </submittedName>
</protein>
<organism evidence="2 3">
    <name type="scientific">Exophiala bonariae</name>
    <dbReference type="NCBI Taxonomy" id="1690606"/>
    <lineage>
        <taxon>Eukaryota</taxon>
        <taxon>Fungi</taxon>
        <taxon>Dikarya</taxon>
        <taxon>Ascomycota</taxon>
        <taxon>Pezizomycotina</taxon>
        <taxon>Eurotiomycetes</taxon>
        <taxon>Chaetothyriomycetidae</taxon>
        <taxon>Chaetothyriales</taxon>
        <taxon>Herpotrichiellaceae</taxon>
        <taxon>Exophiala</taxon>
    </lineage>
</organism>
<accession>A0AAV9NFZ9</accession>
<gene>
    <name evidence="2" type="ORF">LTR84_012959</name>
</gene>
<sequence>MKGPIITEAFIPKYLGSELKDQPSLADQLEDRETLRDEIEGLIREYGWVPRGELRDQVDSPPVLPKTVPITKIPHHGPAIIHVARPFWSKNDSTRVMPPPDKTSEENLDWIEDPHWTPQPEAVNAETELPSINRVLKRKRELGPNIFDEQAGNISNTLAAGTREIGSLKGVQIGTPHRPVAMNSFDNAARPLGRQPRPPPPKEYKNYDTVSPSKSTVIRDAARTGWPSEEYYYQHRAKGTTKFVDRILAGTPIGDVEKDTFLPRDEILHRVCMLASTYEKILEGLAIDRTQLHNIAGRFKEGNGEEIDKILMDQKKNNPMRTAEEEFLLFE</sequence>
<dbReference type="EMBL" id="JAVRRD010000009">
    <property type="protein sequence ID" value="KAK5055210.1"/>
    <property type="molecule type" value="Genomic_DNA"/>
</dbReference>
<name>A0AAV9NFZ9_9EURO</name>
<dbReference type="GeneID" id="89981096"/>
<proteinExistence type="predicted"/>
<dbReference type="RefSeq" id="XP_064707641.1">
    <property type="nucleotide sequence ID" value="XM_064856465.1"/>
</dbReference>
<evidence type="ECO:0000256" key="1">
    <source>
        <dbReference type="SAM" id="MobiDB-lite"/>
    </source>
</evidence>
<keyword evidence="3" id="KW-1185">Reference proteome</keyword>
<dbReference type="Proteomes" id="UP001358417">
    <property type="component" value="Unassembled WGS sequence"/>
</dbReference>
<evidence type="ECO:0000313" key="2">
    <source>
        <dbReference type="EMBL" id="KAK5055210.1"/>
    </source>
</evidence>